<evidence type="ECO:0000313" key="5">
    <source>
        <dbReference type="EMBL" id="CCM05408.1"/>
    </source>
</evidence>
<dbReference type="AlphaFoldDB" id="J4GF51"/>
<dbReference type="GeneID" id="24100319"/>
<keyword evidence="1" id="KW-0540">Nuclease</keyword>
<proteinExistence type="predicted"/>
<reference evidence="5 6" key="1">
    <citation type="journal article" date="2012" name="Appl. Environ. Microbiol.">
        <title>Short-read sequencing for genomic analysis of the brown rot fungus Fibroporia radiculosa.</title>
        <authorList>
            <person name="Tang J.D."/>
            <person name="Perkins A.D."/>
            <person name="Sonstegard T.S."/>
            <person name="Schroeder S.G."/>
            <person name="Burgess S.C."/>
            <person name="Diehl S.V."/>
        </authorList>
    </citation>
    <scope>NUCLEOTIDE SEQUENCE [LARGE SCALE GENOMIC DNA]</scope>
    <source>
        <strain evidence="5 6">TFFH 294</strain>
    </source>
</reference>
<keyword evidence="2" id="KW-0378">Hydrolase</keyword>
<gene>
    <name evidence="5" type="ORF">FIBRA_07625</name>
</gene>
<evidence type="ECO:0000256" key="2">
    <source>
        <dbReference type="ARBA" id="ARBA00022801"/>
    </source>
</evidence>
<evidence type="ECO:0000256" key="3">
    <source>
        <dbReference type="SAM" id="MobiDB-lite"/>
    </source>
</evidence>
<organism evidence="5 6">
    <name type="scientific">Fibroporia radiculosa</name>
    <dbReference type="NCBI Taxonomy" id="599839"/>
    <lineage>
        <taxon>Eukaryota</taxon>
        <taxon>Fungi</taxon>
        <taxon>Dikarya</taxon>
        <taxon>Basidiomycota</taxon>
        <taxon>Agaricomycotina</taxon>
        <taxon>Agaricomycetes</taxon>
        <taxon>Polyporales</taxon>
        <taxon>Fibroporiaceae</taxon>
        <taxon>Fibroporia</taxon>
    </lineage>
</organism>
<dbReference type="InterPro" id="IPR036397">
    <property type="entry name" value="RNaseH_sf"/>
</dbReference>
<dbReference type="STRING" id="599839.J4GF51"/>
<dbReference type="PANTHER" id="PTHR13620:SF104">
    <property type="entry name" value="EXONUCLEASE 3'-5' DOMAIN-CONTAINING PROTEIN 2"/>
    <property type="match status" value="1"/>
</dbReference>
<dbReference type="GO" id="GO:0005737">
    <property type="term" value="C:cytoplasm"/>
    <property type="evidence" value="ECO:0007669"/>
    <property type="project" value="TreeGrafter"/>
</dbReference>
<dbReference type="InParanoid" id="J4GF51"/>
<protein>
    <recommendedName>
        <fullName evidence="4">3'-5' exonuclease domain-containing protein</fullName>
    </recommendedName>
</protein>
<dbReference type="GO" id="GO:0003676">
    <property type="term" value="F:nucleic acid binding"/>
    <property type="evidence" value="ECO:0007669"/>
    <property type="project" value="InterPro"/>
</dbReference>
<feature type="region of interest" description="Disordered" evidence="3">
    <location>
        <begin position="67"/>
        <end position="104"/>
    </location>
</feature>
<dbReference type="Gene3D" id="3.30.420.10">
    <property type="entry name" value="Ribonuclease H-like superfamily/Ribonuclease H"/>
    <property type="match status" value="1"/>
</dbReference>
<feature type="domain" description="3'-5' exonuclease" evidence="4">
    <location>
        <begin position="150"/>
        <end position="304"/>
    </location>
</feature>
<feature type="compositionally biased region" description="Low complexity" evidence="3">
    <location>
        <begin position="369"/>
        <end position="381"/>
    </location>
</feature>
<evidence type="ECO:0000313" key="6">
    <source>
        <dbReference type="Proteomes" id="UP000006352"/>
    </source>
</evidence>
<dbReference type="RefSeq" id="XP_012184691.1">
    <property type="nucleotide sequence ID" value="XM_012329301.1"/>
</dbReference>
<dbReference type="CDD" id="cd06141">
    <property type="entry name" value="WRN_exo"/>
    <property type="match status" value="1"/>
</dbReference>
<dbReference type="SUPFAM" id="SSF53098">
    <property type="entry name" value="Ribonuclease H-like"/>
    <property type="match status" value="1"/>
</dbReference>
<evidence type="ECO:0000259" key="4">
    <source>
        <dbReference type="Pfam" id="PF01612"/>
    </source>
</evidence>
<dbReference type="OrthoDB" id="1920326at2759"/>
<feature type="region of interest" description="Disordered" evidence="3">
    <location>
        <begin position="13"/>
        <end position="39"/>
    </location>
</feature>
<dbReference type="HOGENOM" id="CLU_038394_0_0_1"/>
<feature type="region of interest" description="Disordered" evidence="3">
    <location>
        <begin position="369"/>
        <end position="409"/>
    </location>
</feature>
<dbReference type="Pfam" id="PF01612">
    <property type="entry name" value="DNA_pol_A_exo1"/>
    <property type="match status" value="1"/>
</dbReference>
<dbReference type="EMBL" id="HE797189">
    <property type="protein sequence ID" value="CCM05408.1"/>
    <property type="molecule type" value="Genomic_DNA"/>
</dbReference>
<name>J4GF51_9APHY</name>
<feature type="compositionally biased region" description="Polar residues" evidence="3">
    <location>
        <begin position="382"/>
        <end position="401"/>
    </location>
</feature>
<dbReference type="Proteomes" id="UP000006352">
    <property type="component" value="Unassembled WGS sequence"/>
</dbReference>
<dbReference type="InterPro" id="IPR002562">
    <property type="entry name" value="3'-5'_exonuclease_dom"/>
</dbReference>
<evidence type="ECO:0000256" key="1">
    <source>
        <dbReference type="ARBA" id="ARBA00022722"/>
    </source>
</evidence>
<dbReference type="GO" id="GO:0005634">
    <property type="term" value="C:nucleus"/>
    <property type="evidence" value="ECO:0007669"/>
    <property type="project" value="TreeGrafter"/>
</dbReference>
<dbReference type="GO" id="GO:0006139">
    <property type="term" value="P:nucleobase-containing compound metabolic process"/>
    <property type="evidence" value="ECO:0007669"/>
    <property type="project" value="InterPro"/>
</dbReference>
<dbReference type="GO" id="GO:0008408">
    <property type="term" value="F:3'-5' exonuclease activity"/>
    <property type="evidence" value="ECO:0007669"/>
    <property type="project" value="InterPro"/>
</dbReference>
<keyword evidence="6" id="KW-1185">Reference proteome</keyword>
<dbReference type="InterPro" id="IPR051132">
    <property type="entry name" value="3-5_Exonuclease_domain"/>
</dbReference>
<accession>J4GF51</accession>
<sequence length="509" mass="56245">MALQAIKEVRFSGSLCRLSPPNSPSKRSAPSSRGGSKLLAALDAMAAPERSAGTLAHTGAHKKLLDAPAPAHPYFSGKGRHGLKPASDFPSRPKRPSKPNKGPVVSTISGAISELLVEHNSKVHAKSKDAMLPLYSYKTYIPEPVVVYTRHEEEADELVQVLKSPLGFDMEWRVMWGQNKHTMQRRTALVQLSDERMILLIQVSAMQRKSVALPFEHVWIFLYRVPAKTQDDGEKLFRDYGILAANLVELGAFAHCADPIFKSMYNRNVVSLARMVEHYTETTLDKGEVRISNWENAPLSEEQITCTLPTPVLCYVNAHHKATMADSANDAHCAFVVYRRLREIADKHGRTLTPETYACRISGIRPAKPASTAAAPGSGSAVSKTSSMASATPTALSSHQNGPHAGPSWGRSVAYATGIDNVPAPPRPQHLRAYNLWHHYELPLHEICELLRSKENPLARSTVISYVVWALRADPALPFSMERLKALVQEETGSWTRHKDWMLRVGSHS</sequence>
<dbReference type="PANTHER" id="PTHR13620">
    <property type="entry name" value="3-5 EXONUCLEASE"/>
    <property type="match status" value="1"/>
</dbReference>
<feature type="compositionally biased region" description="Polar residues" evidence="3">
    <location>
        <begin position="24"/>
        <end position="34"/>
    </location>
</feature>
<dbReference type="InterPro" id="IPR012337">
    <property type="entry name" value="RNaseH-like_sf"/>
</dbReference>